<reference evidence="1" key="3">
    <citation type="submission" date="2020-02" db="EMBL/GenBank/DDBJ databases">
        <authorList>
            <person name="Matsumoto Y."/>
            <person name="Motooka D."/>
            <person name="Nakamura S."/>
        </authorList>
    </citation>
    <scope>NUCLEOTIDE SEQUENCE</scope>
    <source>
        <strain evidence="1">JCM 6377</strain>
    </source>
</reference>
<dbReference type="EMBL" id="BLKS01000001">
    <property type="protein sequence ID" value="GFG49324.1"/>
    <property type="molecule type" value="Genomic_DNA"/>
</dbReference>
<name>A0A2A7N300_MYCAG</name>
<evidence type="ECO:0000313" key="2">
    <source>
        <dbReference type="EMBL" id="PEG38210.1"/>
    </source>
</evidence>
<dbReference type="EMBL" id="PDCP01000021">
    <property type="protein sequence ID" value="PEG38210.1"/>
    <property type="molecule type" value="Genomic_DNA"/>
</dbReference>
<dbReference type="Proteomes" id="UP000220914">
    <property type="component" value="Unassembled WGS sequence"/>
</dbReference>
<dbReference type="InterPro" id="IPR032466">
    <property type="entry name" value="Metal_Hydrolase"/>
</dbReference>
<reference evidence="1 4" key="2">
    <citation type="journal article" date="2019" name="Emerg. Microbes Infect.">
        <title>Comprehensive subspecies identification of 175 nontuberculous mycobacteria species based on 7547 genomic profiles.</title>
        <authorList>
            <person name="Matsumoto Y."/>
            <person name="Kinjo T."/>
            <person name="Motooka D."/>
            <person name="Nabeya D."/>
            <person name="Jung N."/>
            <person name="Uechi K."/>
            <person name="Horii T."/>
            <person name="Iida T."/>
            <person name="Fujita J."/>
            <person name="Nakamura S."/>
        </authorList>
    </citation>
    <scope>NUCLEOTIDE SEQUENCE [LARGE SCALE GENOMIC DNA]</scope>
    <source>
        <strain evidence="1 4">JCM 6377</strain>
    </source>
</reference>
<organism evidence="2 3">
    <name type="scientific">Mycolicibacterium agri</name>
    <name type="common">Mycobacterium agri</name>
    <dbReference type="NCBI Taxonomy" id="36811"/>
    <lineage>
        <taxon>Bacteria</taxon>
        <taxon>Bacillati</taxon>
        <taxon>Actinomycetota</taxon>
        <taxon>Actinomycetes</taxon>
        <taxon>Mycobacteriales</taxon>
        <taxon>Mycobacteriaceae</taxon>
        <taxon>Mycolicibacterium</taxon>
    </lineage>
</organism>
<evidence type="ECO:0000313" key="4">
    <source>
        <dbReference type="Proteomes" id="UP000465302"/>
    </source>
</evidence>
<dbReference type="SUPFAM" id="SSF51556">
    <property type="entry name" value="Metallo-dependent hydrolases"/>
    <property type="match status" value="1"/>
</dbReference>
<evidence type="ECO:0000313" key="1">
    <source>
        <dbReference type="EMBL" id="GFG49324.1"/>
    </source>
</evidence>
<reference evidence="2 3" key="1">
    <citation type="submission" date="2017-10" db="EMBL/GenBank/DDBJ databases">
        <title>The new phylogeny of genus Mycobacterium.</title>
        <authorList>
            <person name="Tortoli E."/>
            <person name="Trovato A."/>
            <person name="Cirillo D.M."/>
        </authorList>
    </citation>
    <scope>NUCLEOTIDE SEQUENCE [LARGE SCALE GENOMIC DNA]</scope>
    <source>
        <strain evidence="2 3">CCUG37673</strain>
    </source>
</reference>
<dbReference type="AlphaFoldDB" id="A0A2A7N300"/>
<evidence type="ECO:0008006" key="5">
    <source>
        <dbReference type="Google" id="ProtNLM"/>
    </source>
</evidence>
<dbReference type="Pfam" id="PF19799">
    <property type="entry name" value="DUF6282"/>
    <property type="match status" value="1"/>
</dbReference>
<dbReference type="OrthoDB" id="9789440at2"/>
<sequence>MSIDADATATVRGLIDFHLHAAPDVRPRRLTWLQLATDARAAGMAGLVAKSHHAVTADVAAVVQEAVPELRLWGGVTLNRAVGGINPDAVAAALAMNGRIVWMPTHDALAHAAGPPLPVLTDRGALRDEVVEVIDLVAEARAVLCTGHLGQREVMAVAEYARGRDCKVVVTHPEHRVNHIDVAAQKELSAAGAVLERLLPRAHTVTDLAGIAARISGVGCESSILGSDLGQPDQPHPVDGFAGFISGLTKLGFSDREIGRMARELPLALLDEAAPR</sequence>
<accession>A0A2A7N300</accession>
<proteinExistence type="predicted"/>
<evidence type="ECO:0000313" key="3">
    <source>
        <dbReference type="Proteomes" id="UP000220914"/>
    </source>
</evidence>
<gene>
    <name evidence="2" type="ORF">CQY20_13570</name>
    <name evidence="1" type="ORF">MAGR_07650</name>
</gene>
<protein>
    <recommendedName>
        <fullName evidence="5">Cytosolic protein</fullName>
    </recommendedName>
</protein>
<comment type="caution">
    <text evidence="2">The sequence shown here is derived from an EMBL/GenBank/DDBJ whole genome shotgun (WGS) entry which is preliminary data.</text>
</comment>
<keyword evidence="3" id="KW-1185">Reference proteome</keyword>
<dbReference type="InterPro" id="IPR046249">
    <property type="entry name" value="DUF6282"/>
</dbReference>
<dbReference type="RefSeq" id="WP_097940611.1">
    <property type="nucleotide sequence ID" value="NZ_BLKS01000001.1"/>
</dbReference>
<dbReference type="Proteomes" id="UP000465302">
    <property type="component" value="Unassembled WGS sequence"/>
</dbReference>